<proteinExistence type="predicted"/>
<dbReference type="Proteomes" id="UP001054252">
    <property type="component" value="Unassembled WGS sequence"/>
</dbReference>
<dbReference type="InterPro" id="IPR007750">
    <property type="entry name" value="DUF674"/>
</dbReference>
<dbReference type="EMBL" id="BPVZ01000005">
    <property type="protein sequence ID" value="GKU91866.1"/>
    <property type="molecule type" value="Genomic_DNA"/>
</dbReference>
<dbReference type="PANTHER" id="PTHR33103">
    <property type="entry name" value="OS01G0153900 PROTEIN"/>
    <property type="match status" value="1"/>
</dbReference>
<gene>
    <name evidence="1" type="ORF">SLEP1_g5680</name>
</gene>
<organism evidence="1 2">
    <name type="scientific">Rubroshorea leprosula</name>
    <dbReference type="NCBI Taxonomy" id="152421"/>
    <lineage>
        <taxon>Eukaryota</taxon>
        <taxon>Viridiplantae</taxon>
        <taxon>Streptophyta</taxon>
        <taxon>Embryophyta</taxon>
        <taxon>Tracheophyta</taxon>
        <taxon>Spermatophyta</taxon>
        <taxon>Magnoliopsida</taxon>
        <taxon>eudicotyledons</taxon>
        <taxon>Gunneridae</taxon>
        <taxon>Pentapetalae</taxon>
        <taxon>rosids</taxon>
        <taxon>malvids</taxon>
        <taxon>Malvales</taxon>
        <taxon>Dipterocarpaceae</taxon>
        <taxon>Rubroshorea</taxon>
    </lineage>
</organism>
<protein>
    <submittedName>
        <fullName evidence="1">Uncharacterized protein</fullName>
    </submittedName>
</protein>
<evidence type="ECO:0000313" key="1">
    <source>
        <dbReference type="EMBL" id="GKU91866.1"/>
    </source>
</evidence>
<evidence type="ECO:0000313" key="2">
    <source>
        <dbReference type="Proteomes" id="UP001054252"/>
    </source>
</evidence>
<dbReference type="Pfam" id="PF05056">
    <property type="entry name" value="DUF674"/>
    <property type="match status" value="2"/>
</dbReference>
<name>A0AAV5I2J1_9ROSI</name>
<sequence>MIQQDTTARNGPLKLYKLSLKLLVDTKSHRVLFAEAGKEFVDFLFNLLSLPIGSVITILSKQGMVGSLGKLYESVQTLTVPPLLPNIQMTNSTRFYGCSRTYNTSCYNPVTNDPGVKCPSLGTSMDRELKYVCDPPNKNSCSTEEGYVKGVVTYMIMDDLEVRPMSTISSTTTINKFNIKDIGVLEENVVDVGMDQGVELLKASLHSKAILTEVFLKKNPYFAAVSKVD</sequence>
<dbReference type="PANTHER" id="PTHR33103:SF19">
    <property type="entry name" value="OS09G0544700 PROTEIN"/>
    <property type="match status" value="1"/>
</dbReference>
<accession>A0AAV5I2J1</accession>
<comment type="caution">
    <text evidence="1">The sequence shown here is derived from an EMBL/GenBank/DDBJ whole genome shotgun (WGS) entry which is preliminary data.</text>
</comment>
<reference evidence="1 2" key="1">
    <citation type="journal article" date="2021" name="Commun. Biol.">
        <title>The genome of Shorea leprosula (Dipterocarpaceae) highlights the ecological relevance of drought in aseasonal tropical rainforests.</title>
        <authorList>
            <person name="Ng K.K.S."/>
            <person name="Kobayashi M.J."/>
            <person name="Fawcett J.A."/>
            <person name="Hatakeyama M."/>
            <person name="Paape T."/>
            <person name="Ng C.H."/>
            <person name="Ang C.C."/>
            <person name="Tnah L.H."/>
            <person name="Lee C.T."/>
            <person name="Nishiyama T."/>
            <person name="Sese J."/>
            <person name="O'Brien M.J."/>
            <person name="Copetti D."/>
            <person name="Mohd Noor M.I."/>
            <person name="Ong R.C."/>
            <person name="Putra M."/>
            <person name="Sireger I.Z."/>
            <person name="Indrioko S."/>
            <person name="Kosugi Y."/>
            <person name="Izuno A."/>
            <person name="Isagi Y."/>
            <person name="Lee S.L."/>
            <person name="Shimizu K.K."/>
        </authorList>
    </citation>
    <scope>NUCLEOTIDE SEQUENCE [LARGE SCALE GENOMIC DNA]</scope>
    <source>
        <strain evidence="1">214</strain>
    </source>
</reference>
<keyword evidence="2" id="KW-1185">Reference proteome</keyword>
<dbReference type="AlphaFoldDB" id="A0AAV5I2J1"/>